<dbReference type="Pfam" id="PF00700">
    <property type="entry name" value="Flagellin_C"/>
    <property type="match status" value="1"/>
</dbReference>
<feature type="domain" description="Flagellin N-terminal" evidence="4">
    <location>
        <begin position="4"/>
        <end position="140"/>
    </location>
</feature>
<dbReference type="EMBL" id="JALHLG010000026">
    <property type="protein sequence ID" value="MCJ2188189.1"/>
    <property type="molecule type" value="Genomic_DNA"/>
</dbReference>
<dbReference type="RefSeq" id="WP_243922613.1">
    <property type="nucleotide sequence ID" value="NZ_JALHLG010000026.1"/>
</dbReference>
<evidence type="ECO:0000313" key="6">
    <source>
        <dbReference type="EMBL" id="MCJ2188189.1"/>
    </source>
</evidence>
<reference evidence="6 7" key="1">
    <citation type="submission" date="2022-04" db="EMBL/GenBank/DDBJ databases">
        <title>Identification of a novel bacterium isolated from mangrove sediments.</title>
        <authorList>
            <person name="Pan X."/>
        </authorList>
    </citation>
    <scope>NUCLEOTIDE SEQUENCE [LARGE SCALE GENOMIC DNA]</scope>
    <source>
        <strain evidence="6 7">B2638</strain>
    </source>
</reference>
<evidence type="ECO:0000259" key="4">
    <source>
        <dbReference type="Pfam" id="PF00669"/>
    </source>
</evidence>
<dbReference type="InterPro" id="IPR046358">
    <property type="entry name" value="Flagellin_C"/>
</dbReference>
<keyword evidence="6" id="KW-0282">Flagellum</keyword>
<keyword evidence="6" id="KW-0966">Cell projection</keyword>
<accession>A0ABT0BU30</accession>
<feature type="domain" description="Flagellin C-terminal" evidence="5">
    <location>
        <begin position="297"/>
        <end position="381"/>
    </location>
</feature>
<comment type="caution">
    <text evidence="6">The sequence shown here is derived from an EMBL/GenBank/DDBJ whole genome shotgun (WGS) entry which is preliminary data.</text>
</comment>
<dbReference type="InterPro" id="IPR042187">
    <property type="entry name" value="Flagellin_C_sub2"/>
</dbReference>
<comment type="similarity">
    <text evidence="1 3">Belongs to the bacterial flagellin family.</text>
</comment>
<dbReference type="PANTHER" id="PTHR42792">
    <property type="entry name" value="FLAGELLIN"/>
    <property type="match status" value="1"/>
</dbReference>
<dbReference type="Pfam" id="PF00669">
    <property type="entry name" value="Flagellin_N"/>
    <property type="match status" value="1"/>
</dbReference>
<evidence type="ECO:0000259" key="5">
    <source>
        <dbReference type="Pfam" id="PF00700"/>
    </source>
</evidence>
<keyword evidence="2 3" id="KW-0975">Bacterial flagellum</keyword>
<evidence type="ECO:0000256" key="3">
    <source>
        <dbReference type="RuleBase" id="RU362073"/>
    </source>
</evidence>
<dbReference type="Gene3D" id="3.30.70.2120">
    <property type="match status" value="1"/>
</dbReference>
<protein>
    <recommendedName>
        <fullName evidence="3">Flagellin</fullName>
    </recommendedName>
</protein>
<evidence type="ECO:0000256" key="1">
    <source>
        <dbReference type="ARBA" id="ARBA00005709"/>
    </source>
</evidence>
<comment type="function">
    <text evidence="3">Flagellin is the subunit protein which polymerizes to form the filaments of bacterial flagella.</text>
</comment>
<evidence type="ECO:0000313" key="7">
    <source>
        <dbReference type="Proteomes" id="UP001202281"/>
    </source>
</evidence>
<proteinExistence type="inferred from homology"/>
<organism evidence="6 7">
    <name type="scientific">Novosphingobium beihaiensis</name>
    <dbReference type="NCBI Taxonomy" id="2930389"/>
    <lineage>
        <taxon>Bacteria</taxon>
        <taxon>Pseudomonadati</taxon>
        <taxon>Pseudomonadota</taxon>
        <taxon>Alphaproteobacteria</taxon>
        <taxon>Sphingomonadales</taxon>
        <taxon>Sphingomonadaceae</taxon>
        <taxon>Novosphingobium</taxon>
    </lineage>
</organism>
<dbReference type="InterPro" id="IPR001492">
    <property type="entry name" value="Flagellin"/>
</dbReference>
<keyword evidence="7" id="KW-1185">Reference proteome</keyword>
<sequence>MTIIGTNITAMRAAMAANSADAAQQKAMERLSTGKRINSAADDAAGLAISTSMTSQINGLSVSMRNISDGLSMLQTADGALGEVTNILQRMRELTVQAASGTYSTSDRAALQIEMDHSVQQVNSILGNSDFNGNALFSDTSNGHTADSNYYYVPGNYYEDEETRRINGGRSFQGPYQTGNADFEIQSGADSGDVVETSLDTLYSKSDNFAYLGKDMGFSSGNTRFVGISNIDLTAANSVDVRFIPDPGHSQNIDPSNYLSYSPTGSRSYNFKSQFTDSNSYGNTYAPLKVNANDGIAVLDAALQQVTAVRADIGAASSRLTSEMNVAQSQMTNLTEARSQIEDADYSEESVRLAKSQILAQASSAMISHANMNAKNVLDLLK</sequence>
<dbReference type="PANTHER" id="PTHR42792:SF2">
    <property type="entry name" value="FLAGELLIN"/>
    <property type="match status" value="1"/>
</dbReference>
<dbReference type="PRINTS" id="PR00207">
    <property type="entry name" value="FLAGELLIN"/>
</dbReference>
<name>A0ABT0BU30_9SPHN</name>
<dbReference type="Gene3D" id="6.10.10.10">
    <property type="entry name" value="Flagellar export chaperone, C-terminal domain"/>
    <property type="match status" value="1"/>
</dbReference>
<dbReference type="SUPFAM" id="SSF64518">
    <property type="entry name" value="Phase 1 flagellin"/>
    <property type="match status" value="1"/>
</dbReference>
<keyword evidence="3" id="KW-0964">Secreted</keyword>
<comment type="subcellular location">
    <subcellularLocation>
        <location evidence="3">Secreted</location>
    </subcellularLocation>
    <subcellularLocation>
        <location evidence="3">Bacterial flagellum</location>
    </subcellularLocation>
</comment>
<dbReference type="Proteomes" id="UP001202281">
    <property type="component" value="Unassembled WGS sequence"/>
</dbReference>
<dbReference type="Gene3D" id="1.20.1330.10">
    <property type="entry name" value="f41 fragment of flagellin, N-terminal domain"/>
    <property type="match status" value="1"/>
</dbReference>
<keyword evidence="6" id="KW-0969">Cilium</keyword>
<dbReference type="InterPro" id="IPR001029">
    <property type="entry name" value="Flagellin_N"/>
</dbReference>
<gene>
    <name evidence="6" type="ORF">MTR66_15345</name>
</gene>
<evidence type="ECO:0000256" key="2">
    <source>
        <dbReference type="ARBA" id="ARBA00023143"/>
    </source>
</evidence>